<dbReference type="AlphaFoldDB" id="A0A1H9ZU15"/>
<dbReference type="GO" id="GO:0005886">
    <property type="term" value="C:plasma membrane"/>
    <property type="evidence" value="ECO:0007669"/>
    <property type="project" value="UniProtKB-SubCell"/>
</dbReference>
<accession>A0A1H9ZU15</accession>
<evidence type="ECO:0000256" key="3">
    <source>
        <dbReference type="ARBA" id="ARBA00022692"/>
    </source>
</evidence>
<sequence length="318" mass="34916">MRTNTILFTVALVLIAVLGAGCTDTDTALPQNQSEATPTDALSPASSSTVSPGELVAFVEIAYEYAHVHGQEAALREFNNQTGQFVDGELYIFAYDTEGTTLALPFQPEVLGMNRWNITDANGTAFIQDMAATAQSDGGFARYLYVDPADNFTVKQKLSYVMMVDEGWFIGAGIYDPQEDSPVVRTGTDSQVRESLESFVGEAIAYAHTNGKDAAIAEFNDQNGTFVRDNLYIYAFDYNGSTLALPYQPQLIGTDLSGLQDPYGVNYTQVEILLAQQDGGFIFYHYHNPAHNMTLEPKMSYVQKVDDTWWLGAGVYLS</sequence>
<evidence type="ECO:0000256" key="2">
    <source>
        <dbReference type="ARBA" id="ARBA00022475"/>
    </source>
</evidence>
<feature type="domain" description="Single Cache" evidence="7">
    <location>
        <begin position="185"/>
        <end position="269"/>
    </location>
</feature>
<keyword evidence="2" id="KW-1003">Cell membrane</keyword>
<dbReference type="InterPro" id="IPR033480">
    <property type="entry name" value="sCache_2"/>
</dbReference>
<evidence type="ECO:0000313" key="8">
    <source>
        <dbReference type="EMBL" id="SES85241.1"/>
    </source>
</evidence>
<dbReference type="Pfam" id="PF08269">
    <property type="entry name" value="dCache_2"/>
    <property type="match status" value="1"/>
</dbReference>
<evidence type="ECO:0000256" key="5">
    <source>
        <dbReference type="ARBA" id="ARBA00023136"/>
    </source>
</evidence>
<dbReference type="Proteomes" id="UP000243338">
    <property type="component" value="Unassembled WGS sequence"/>
</dbReference>
<organism evidence="8 9">
    <name type="scientific">Methanococcoides vulcani</name>
    <dbReference type="NCBI Taxonomy" id="1353158"/>
    <lineage>
        <taxon>Archaea</taxon>
        <taxon>Methanobacteriati</taxon>
        <taxon>Methanobacteriota</taxon>
        <taxon>Stenosarchaea group</taxon>
        <taxon>Methanomicrobia</taxon>
        <taxon>Methanosarcinales</taxon>
        <taxon>Methanosarcinaceae</taxon>
        <taxon>Methanococcoides</taxon>
    </lineage>
</organism>
<proteinExistence type="predicted"/>
<evidence type="ECO:0000256" key="1">
    <source>
        <dbReference type="ARBA" id="ARBA00004651"/>
    </source>
</evidence>
<dbReference type="Gene3D" id="3.30.450.20">
    <property type="entry name" value="PAS domain"/>
    <property type="match status" value="2"/>
</dbReference>
<name>A0A1H9ZU15_9EURY</name>
<keyword evidence="3" id="KW-0812">Transmembrane</keyword>
<protein>
    <submittedName>
        <fullName evidence="8">Cache domain-containing protein</fullName>
    </submittedName>
</protein>
<evidence type="ECO:0000313" key="9">
    <source>
        <dbReference type="Proteomes" id="UP000243338"/>
    </source>
</evidence>
<dbReference type="InterPro" id="IPR004010">
    <property type="entry name" value="Double_Cache_2"/>
</dbReference>
<gene>
    <name evidence="8" type="ORF">SAMN04488587_1272</name>
</gene>
<dbReference type="RefSeq" id="WP_244625151.1">
    <property type="nucleotide sequence ID" value="NZ_CAAGSJ010000005.1"/>
</dbReference>
<feature type="domain" description="Single Cache" evidence="7">
    <location>
        <begin position="52"/>
        <end position="128"/>
    </location>
</feature>
<evidence type="ECO:0000256" key="6">
    <source>
        <dbReference type="SAM" id="MobiDB-lite"/>
    </source>
</evidence>
<evidence type="ECO:0000256" key="4">
    <source>
        <dbReference type="ARBA" id="ARBA00022989"/>
    </source>
</evidence>
<comment type="subcellular location">
    <subcellularLocation>
        <location evidence="1">Cell membrane</location>
        <topology evidence="1">Multi-pass membrane protein</topology>
    </subcellularLocation>
</comment>
<evidence type="ECO:0000259" key="7">
    <source>
        <dbReference type="SMART" id="SM01049"/>
    </source>
</evidence>
<dbReference type="EMBL" id="FOHQ01000003">
    <property type="protein sequence ID" value="SES85241.1"/>
    <property type="molecule type" value="Genomic_DNA"/>
</dbReference>
<feature type="region of interest" description="Disordered" evidence="6">
    <location>
        <begin position="29"/>
        <end position="48"/>
    </location>
</feature>
<reference evidence="9" key="1">
    <citation type="submission" date="2016-10" db="EMBL/GenBank/DDBJ databases">
        <authorList>
            <person name="Varghese N."/>
            <person name="Submissions S."/>
        </authorList>
    </citation>
    <scope>NUCLEOTIDE SEQUENCE [LARGE SCALE GENOMIC DNA]</scope>
    <source>
        <strain evidence="9">SLH 33</strain>
    </source>
</reference>
<keyword evidence="4" id="KW-1133">Transmembrane helix</keyword>
<dbReference type="STRING" id="1353158.SAMN04488587_1272"/>
<dbReference type="SMART" id="SM01049">
    <property type="entry name" value="Cache_2"/>
    <property type="match status" value="2"/>
</dbReference>
<keyword evidence="9" id="KW-1185">Reference proteome</keyword>
<keyword evidence="5" id="KW-0472">Membrane</keyword>
<dbReference type="PROSITE" id="PS51257">
    <property type="entry name" value="PROKAR_LIPOPROTEIN"/>
    <property type="match status" value="1"/>
</dbReference>